<feature type="compositionally biased region" description="Polar residues" evidence="10">
    <location>
        <begin position="1440"/>
        <end position="1455"/>
    </location>
</feature>
<feature type="compositionally biased region" description="Low complexity" evidence="10">
    <location>
        <begin position="1381"/>
        <end position="1392"/>
    </location>
</feature>
<dbReference type="PANTHER" id="PTHR12881">
    <property type="entry name" value="MEDIATOR OF RNA POLYMERASE II TRANSCRIPTION SUBUNIT 1"/>
    <property type="match status" value="1"/>
</dbReference>
<feature type="compositionally biased region" description="Low complexity" evidence="10">
    <location>
        <begin position="1321"/>
        <end position="1343"/>
    </location>
</feature>
<comment type="subcellular location">
    <subcellularLocation>
        <location evidence="1 9">Nucleus</location>
    </subcellularLocation>
</comment>
<feature type="compositionally biased region" description="Polar residues" evidence="10">
    <location>
        <begin position="1128"/>
        <end position="1159"/>
    </location>
</feature>
<feature type="region of interest" description="Disordered" evidence="10">
    <location>
        <begin position="901"/>
        <end position="922"/>
    </location>
</feature>
<feature type="region of interest" description="Disordered" evidence="10">
    <location>
        <begin position="769"/>
        <end position="841"/>
    </location>
</feature>
<feature type="compositionally biased region" description="Pro residues" evidence="10">
    <location>
        <begin position="790"/>
        <end position="799"/>
    </location>
</feature>
<dbReference type="OrthoDB" id="2281547at2759"/>
<feature type="compositionally biased region" description="Low complexity" evidence="10">
    <location>
        <begin position="820"/>
        <end position="835"/>
    </location>
</feature>
<name>A0A7R9BC64_9CRUS</name>
<evidence type="ECO:0000256" key="9">
    <source>
        <dbReference type="RuleBase" id="RU364059"/>
    </source>
</evidence>
<keyword evidence="13" id="KW-1185">Reference proteome</keyword>
<dbReference type="GO" id="GO:0003712">
    <property type="term" value="F:transcription coregulator activity"/>
    <property type="evidence" value="ECO:0007669"/>
    <property type="project" value="InterPro"/>
</dbReference>
<evidence type="ECO:0000256" key="10">
    <source>
        <dbReference type="SAM" id="MobiDB-lite"/>
    </source>
</evidence>
<dbReference type="GO" id="GO:0016592">
    <property type="term" value="C:mediator complex"/>
    <property type="evidence" value="ECO:0007669"/>
    <property type="project" value="InterPro"/>
</dbReference>
<evidence type="ECO:0000256" key="1">
    <source>
        <dbReference type="ARBA" id="ARBA00004123"/>
    </source>
</evidence>
<keyword evidence="4 9" id="KW-0805">Transcription regulation</keyword>
<keyword evidence="6 9" id="KW-0804">Transcription</keyword>
<evidence type="ECO:0000256" key="4">
    <source>
        <dbReference type="ARBA" id="ARBA00023015"/>
    </source>
</evidence>
<evidence type="ECO:0000256" key="6">
    <source>
        <dbReference type="ARBA" id="ARBA00023163"/>
    </source>
</evidence>
<organism evidence="12">
    <name type="scientific">Notodromas monacha</name>
    <dbReference type="NCBI Taxonomy" id="399045"/>
    <lineage>
        <taxon>Eukaryota</taxon>
        <taxon>Metazoa</taxon>
        <taxon>Ecdysozoa</taxon>
        <taxon>Arthropoda</taxon>
        <taxon>Crustacea</taxon>
        <taxon>Oligostraca</taxon>
        <taxon>Ostracoda</taxon>
        <taxon>Podocopa</taxon>
        <taxon>Podocopida</taxon>
        <taxon>Cypridocopina</taxon>
        <taxon>Cypridoidea</taxon>
        <taxon>Cyprididae</taxon>
        <taxon>Notodromas</taxon>
    </lineage>
</organism>
<dbReference type="Proteomes" id="UP000678499">
    <property type="component" value="Unassembled WGS sequence"/>
</dbReference>
<dbReference type="EMBL" id="CAJPEX010000029">
    <property type="protein sequence ID" value="CAG0912570.1"/>
    <property type="molecule type" value="Genomic_DNA"/>
</dbReference>
<evidence type="ECO:0000256" key="5">
    <source>
        <dbReference type="ARBA" id="ARBA00023159"/>
    </source>
</evidence>
<evidence type="ECO:0000313" key="13">
    <source>
        <dbReference type="Proteomes" id="UP000678499"/>
    </source>
</evidence>
<dbReference type="InterPro" id="IPR019680">
    <property type="entry name" value="Mediator_Med1"/>
</dbReference>
<dbReference type="EMBL" id="OA882066">
    <property type="protein sequence ID" value="CAD7272418.1"/>
    <property type="molecule type" value="Genomic_DNA"/>
</dbReference>
<feature type="compositionally biased region" description="Polar residues" evidence="10">
    <location>
        <begin position="643"/>
        <end position="663"/>
    </location>
</feature>
<dbReference type="PANTHER" id="PTHR12881:SF10">
    <property type="entry name" value="MEDIATOR OF RNA POLYMERASE II TRANSCRIPTION SUBUNIT 1"/>
    <property type="match status" value="1"/>
</dbReference>
<proteinExistence type="inferred from homology"/>
<evidence type="ECO:0000256" key="8">
    <source>
        <dbReference type="ARBA" id="ARBA00031254"/>
    </source>
</evidence>
<gene>
    <name evidence="12" type="ORF">NMOB1V02_LOCUS352</name>
</gene>
<feature type="compositionally biased region" description="Basic and acidic residues" evidence="10">
    <location>
        <begin position="1477"/>
        <end position="1492"/>
    </location>
</feature>
<evidence type="ECO:0000313" key="12">
    <source>
        <dbReference type="EMBL" id="CAD7272418.1"/>
    </source>
</evidence>
<feature type="compositionally biased region" description="Low complexity" evidence="10">
    <location>
        <begin position="1502"/>
        <end position="1516"/>
    </location>
</feature>
<feature type="compositionally biased region" description="Polar residues" evidence="10">
    <location>
        <begin position="1033"/>
        <end position="1042"/>
    </location>
</feature>
<feature type="region of interest" description="Disordered" evidence="10">
    <location>
        <begin position="615"/>
        <end position="676"/>
    </location>
</feature>
<evidence type="ECO:0000256" key="7">
    <source>
        <dbReference type="ARBA" id="ARBA00023242"/>
    </source>
</evidence>
<feature type="region of interest" description="Disordered" evidence="10">
    <location>
        <begin position="1311"/>
        <end position="1353"/>
    </location>
</feature>
<feature type="domain" description="Mediator complex subunit Med1" evidence="11">
    <location>
        <begin position="86"/>
        <end position="513"/>
    </location>
</feature>
<feature type="region of interest" description="Disordered" evidence="10">
    <location>
        <begin position="1535"/>
        <end position="1588"/>
    </location>
</feature>
<comment type="similarity">
    <text evidence="2 9">Belongs to the Mediator complex subunit 1 family.</text>
</comment>
<dbReference type="GO" id="GO:0045944">
    <property type="term" value="P:positive regulation of transcription by RNA polymerase II"/>
    <property type="evidence" value="ECO:0007669"/>
    <property type="project" value="UniProtKB-ARBA"/>
</dbReference>
<feature type="region of interest" description="Disordered" evidence="10">
    <location>
        <begin position="1440"/>
        <end position="1521"/>
    </location>
</feature>
<accession>A0A7R9BC64</accession>
<comment type="function">
    <text evidence="9">Component of the Mediator complex, a coactivator involved in the regulated transcription of nearly all RNA polymerase II-dependent genes. Mediator functions as a bridge to convey information from gene-specific regulatory proteins to the basal RNA polymerase II transcription machinery. Mediator is recruited to promoters by direct interactions with regulatory proteins and serves as a scaffold for the assembly of a functional preinitiation complex with RNA polymerase II and the general transcription factors.</text>
</comment>
<keyword evidence="7 9" id="KW-0539">Nucleus</keyword>
<evidence type="ECO:0000256" key="3">
    <source>
        <dbReference type="ARBA" id="ARBA00020612"/>
    </source>
</evidence>
<dbReference type="InterPro" id="IPR051999">
    <property type="entry name" value="Mediator_complex_subunit_1"/>
</dbReference>
<sequence>MTISGVGKPQEGMASSATPITAAPVGAVDEGAQSAAAPAWQLQLLMERLRTRSGQMKSWQENAKASKAVLMERRILPEASERAQMQRCLDALQKSIKVNSVAGMVQRLEALANQIGLKFSMGRSGPEGLDVFFSSDLFYVEILLVQNGEVGRVKIQHNSDPDTKTVPELVEVLKTGNFVEFAAHMEHLKALYHIHSDSKYRGLAWAVISSLEADLATLAKMQDAFIPDTFSLVHKTPVGILVPRRGGKPLELTFFISPYELLDERTGVPTSLTVDVVREKSIGKRGSVNLLPSSSMHKLQIMSLISISKYREGNSLPSFVDHCQTNSSLMPACFAFVLKVPIPLCAGVLKGIKKVTGLSSECLSPKTEVKLDEAMKSKKEEDSGDIDEELRRSAKPFLNLLVDSVAQGKLNLSSSGGERTPLFVTLPDQQHCYYLKGLVVADTNVPNLSNGSAADLRMFGGEDDVEMTTVYNGTLLGLMVSRLPFTHPTHLPQILLLLRQQLLLNTLLASCVRTNSRQDFESSTVFEIEIPSDSWQCVWVRFEHPLNLSMVTAEFDLTDISHLKCRLFYDETIVTPEEQILCSEEYASKVIQKTFSIPVTMRAILRKLYAGRKKPAEDQAKPAMGTLAGPQQPNLHGPKKTGSDITSDIQPKLSITKNESGSVGSAVHGSNAGPSPVFVGPQGLKSPVIRVPKIPGPPLPPVLKPGSSATNTVSAILQSGGHVTVKPGSLNARKGDGAFHPPSVTSASSLHQKLHGPLMHFLGPAASGTAASSLSGQVSRRGRKRKITAPPTPSAPMPRLPGRSPKRFALDDGFGDDFDGSVSAPASVDGSSPSSDDGKGVRSNVLAEHLKIFQGPVKSEVTFRPLSNPDPDRIDDDDELDEEEESIAAISAALNRGALGKPTPVVSKKPKPGASFSTLQRSLSSNADTSSMLLHLSEKTALSITPVSSSSVGLMPPTVTTAPSATSTSVSPAACDSGNPLARFGLERRPGIEIIPISSSSAVAQAQNPENADIHKEEKKVKLRDVRKESVIGSTALQPTTMSAEKKSENRKKRKREKEAELGQFMAGLPTAKLSKYGGMGPPFSGTAKPMNIQAAVAMAAAVSASGVNKQELPAPVTRSPITLNIKQGTSSFKRSTSDTSIKVTGKVSNTNSGSSSPTFVKAASISPKFGSSGGPPGKHFLPPATGSSPNRTGSPKPPSSPKQNSSSSGTATVGGPPGGLGGPPGLNPLAFTLGVGGVVGGPQSMSSYKIPKLKDRTKAGVPSASAATTTVTTTTSASAVFTSTAASNPATSSAGAVGVTAAASSTTVTPAMMSNSSETVSGNSPGSVAPGASPPLSSSGVSGAIGGGKNAAMKNRKSSLSAVIDKLRSSAEGSDGIGIGSTTPSSSSGSDDGMRDPSKPSDSAASGDEATNEKSLSSPASPSLLSEAEFIVKPSSQGIKLTVTKTRLSESPTSLKIPREVASPTPPPPPLAEDMLMERPLAEAKDGERSPRTAFSPGAISPVVALSPAPSSSQPKLLRQASFDDCKSVGIDEVMESKSVDKPEIEIKGSVSAGPSVVMSDESPMAMQDSPASSNALILPDDKPENDPMVENLVQVVEEDSVKGKSKEMIGEKVEEDVAEVVHSSMSGNLLMEIDPLETAVVIVEPT</sequence>
<feature type="region of interest" description="Disordered" evidence="10">
    <location>
        <begin position="1033"/>
        <end position="1059"/>
    </location>
</feature>
<feature type="compositionally biased region" description="Basic and acidic residues" evidence="10">
    <location>
        <begin position="1536"/>
        <end position="1548"/>
    </location>
</feature>
<evidence type="ECO:0000259" key="11">
    <source>
        <dbReference type="Pfam" id="PF10744"/>
    </source>
</evidence>
<feature type="region of interest" description="Disordered" evidence="10">
    <location>
        <begin position="861"/>
        <end position="880"/>
    </location>
</feature>
<feature type="region of interest" description="Disordered" evidence="10">
    <location>
        <begin position="1128"/>
        <end position="1226"/>
    </location>
</feature>
<dbReference type="Pfam" id="PF10744">
    <property type="entry name" value="Med1"/>
    <property type="match status" value="1"/>
</dbReference>
<reference evidence="12" key="1">
    <citation type="submission" date="2020-11" db="EMBL/GenBank/DDBJ databases">
        <authorList>
            <person name="Tran Van P."/>
        </authorList>
    </citation>
    <scope>NUCLEOTIDE SEQUENCE</scope>
</reference>
<feature type="region of interest" description="Disordered" evidence="10">
    <location>
        <begin position="1372"/>
        <end position="1424"/>
    </location>
</feature>
<protein>
    <recommendedName>
        <fullName evidence="3 9">Mediator of RNA polymerase II transcription subunit 1</fullName>
    </recommendedName>
    <alternativeName>
        <fullName evidence="8 9">Mediator complex subunit 1</fullName>
    </alternativeName>
</protein>
<feature type="compositionally biased region" description="Gly residues" evidence="10">
    <location>
        <begin position="1216"/>
        <end position="1225"/>
    </location>
</feature>
<evidence type="ECO:0000256" key="2">
    <source>
        <dbReference type="ARBA" id="ARBA00006210"/>
    </source>
</evidence>
<keyword evidence="5 9" id="KW-0010">Activator</keyword>